<sequence length="387" mass="42769">MLCFCSSDVDVWSLPWVSARLQVEGCLSALSRHAPSQLSPALHCPSPWTEAESQEGWGGQGPLDTVWSSPAQAAQDCLQSGSGISSDGDPTADLGNPLQGLITLTTGRPCQKSLLRTQYPQHLYDKTPPSSGWAGGCATSTELRCRTPPSNERMSVYEWPADRQSSHRVSFSTRCSLQQISHQSQWNWIRVKKLSSHRRHGASLGCSPVALDRGSGISSSSGGVQAKLPHAQSSSPQRTEIWTCTLYPGLNIYGPSPRKCRRGWRGPSQLGHDTCWKWSPAPRLHRIPSSGNNCIPPGRAKGITDVRKKFFTLRVVRHWPRLPREEVDAPSLETFKVRLDGALSNLLWLKNSLLLQGGWTGWPSKVPSHPNHSMILRFHDIQQDILQ</sequence>
<name>A0AAN7N5H2_MYCAM</name>
<accession>A0AAN7N5H2</accession>
<keyword evidence="3" id="KW-1185">Reference proteome</keyword>
<reference evidence="2 3" key="1">
    <citation type="journal article" date="2023" name="J. Hered.">
        <title>Chromosome-level genome of the wood stork (Mycteria americana) provides insight into avian chromosome evolution.</title>
        <authorList>
            <person name="Flamio R. Jr."/>
            <person name="Ramstad K.M."/>
        </authorList>
    </citation>
    <scope>NUCLEOTIDE SEQUENCE [LARGE SCALE GENOMIC DNA]</scope>
    <source>
        <strain evidence="2">JAX WOST 10</strain>
    </source>
</reference>
<comment type="caution">
    <text evidence="2">The sequence shown here is derived from an EMBL/GenBank/DDBJ whole genome shotgun (WGS) entry which is preliminary data.</text>
</comment>
<feature type="non-terminal residue" evidence="2">
    <location>
        <position position="387"/>
    </location>
</feature>
<dbReference type="AlphaFoldDB" id="A0AAN7N5H2"/>
<evidence type="ECO:0000313" key="3">
    <source>
        <dbReference type="Proteomes" id="UP001333110"/>
    </source>
</evidence>
<evidence type="ECO:0000256" key="1">
    <source>
        <dbReference type="SAM" id="MobiDB-lite"/>
    </source>
</evidence>
<protein>
    <submittedName>
        <fullName evidence="2">Uncharacterized protein</fullName>
    </submittedName>
</protein>
<dbReference type="Proteomes" id="UP001333110">
    <property type="component" value="Unassembled WGS sequence"/>
</dbReference>
<proteinExistence type="predicted"/>
<organism evidence="2 3">
    <name type="scientific">Mycteria americana</name>
    <name type="common">Wood stork</name>
    <dbReference type="NCBI Taxonomy" id="33587"/>
    <lineage>
        <taxon>Eukaryota</taxon>
        <taxon>Metazoa</taxon>
        <taxon>Chordata</taxon>
        <taxon>Craniata</taxon>
        <taxon>Vertebrata</taxon>
        <taxon>Euteleostomi</taxon>
        <taxon>Archelosauria</taxon>
        <taxon>Archosauria</taxon>
        <taxon>Dinosauria</taxon>
        <taxon>Saurischia</taxon>
        <taxon>Theropoda</taxon>
        <taxon>Coelurosauria</taxon>
        <taxon>Aves</taxon>
        <taxon>Neognathae</taxon>
        <taxon>Neoaves</taxon>
        <taxon>Aequornithes</taxon>
        <taxon>Ciconiiformes</taxon>
        <taxon>Ciconiidae</taxon>
        <taxon>Mycteria</taxon>
    </lineage>
</organism>
<dbReference type="EMBL" id="JAUNZN010000006">
    <property type="protein sequence ID" value="KAK4819750.1"/>
    <property type="molecule type" value="Genomic_DNA"/>
</dbReference>
<feature type="region of interest" description="Disordered" evidence="1">
    <location>
        <begin position="46"/>
        <end position="65"/>
    </location>
</feature>
<evidence type="ECO:0000313" key="2">
    <source>
        <dbReference type="EMBL" id="KAK4819750.1"/>
    </source>
</evidence>
<gene>
    <name evidence="2" type="ORF">QYF61_010885</name>
</gene>